<accession>A0A5J5A245</accession>
<sequence>MAVMGVELVRWFVGLRVGWVGFAGSVVSMLEESDDQWEFKDGHVMLGVGWFELQFQIVGECEYYRCAAAPVVQDGLSLVRNLNTGLVDVNLE</sequence>
<dbReference type="EMBL" id="CM018047">
    <property type="protein sequence ID" value="KAA8524126.1"/>
    <property type="molecule type" value="Genomic_DNA"/>
</dbReference>
<dbReference type="Proteomes" id="UP000325577">
    <property type="component" value="Linkage Group LG4"/>
</dbReference>
<dbReference type="AlphaFoldDB" id="A0A5J5A245"/>
<proteinExistence type="predicted"/>
<evidence type="ECO:0000313" key="2">
    <source>
        <dbReference type="Proteomes" id="UP000325577"/>
    </source>
</evidence>
<organism evidence="1 2">
    <name type="scientific">Nyssa sinensis</name>
    <dbReference type="NCBI Taxonomy" id="561372"/>
    <lineage>
        <taxon>Eukaryota</taxon>
        <taxon>Viridiplantae</taxon>
        <taxon>Streptophyta</taxon>
        <taxon>Embryophyta</taxon>
        <taxon>Tracheophyta</taxon>
        <taxon>Spermatophyta</taxon>
        <taxon>Magnoliopsida</taxon>
        <taxon>eudicotyledons</taxon>
        <taxon>Gunneridae</taxon>
        <taxon>Pentapetalae</taxon>
        <taxon>asterids</taxon>
        <taxon>Cornales</taxon>
        <taxon>Nyssaceae</taxon>
        <taxon>Nyssa</taxon>
    </lineage>
</organism>
<name>A0A5J5A245_9ASTE</name>
<gene>
    <name evidence="1" type="ORF">F0562_010443</name>
</gene>
<protein>
    <submittedName>
        <fullName evidence="1">Uncharacterized protein</fullName>
    </submittedName>
</protein>
<evidence type="ECO:0000313" key="1">
    <source>
        <dbReference type="EMBL" id="KAA8524126.1"/>
    </source>
</evidence>
<reference evidence="1 2" key="1">
    <citation type="submission" date="2019-09" db="EMBL/GenBank/DDBJ databases">
        <title>A chromosome-level genome assembly of the Chinese tupelo Nyssa sinensis.</title>
        <authorList>
            <person name="Yang X."/>
            <person name="Kang M."/>
            <person name="Yang Y."/>
            <person name="Xiong H."/>
            <person name="Wang M."/>
            <person name="Zhang Z."/>
            <person name="Wang Z."/>
            <person name="Wu H."/>
            <person name="Ma T."/>
            <person name="Liu J."/>
            <person name="Xi Z."/>
        </authorList>
    </citation>
    <scope>NUCLEOTIDE SEQUENCE [LARGE SCALE GENOMIC DNA]</scope>
    <source>
        <strain evidence="1">J267</strain>
        <tissue evidence="1">Leaf</tissue>
    </source>
</reference>
<keyword evidence="2" id="KW-1185">Reference proteome</keyword>